<evidence type="ECO:0000256" key="6">
    <source>
        <dbReference type="ARBA" id="ARBA00020337"/>
    </source>
</evidence>
<evidence type="ECO:0000259" key="8">
    <source>
        <dbReference type="Pfam" id="PF01182"/>
    </source>
</evidence>
<comment type="catalytic activity">
    <reaction evidence="1 7">
        <text>6-phospho-D-glucono-1,5-lactone + H2O = 6-phospho-D-gluconate + H(+)</text>
        <dbReference type="Rhea" id="RHEA:12556"/>
        <dbReference type="ChEBI" id="CHEBI:15377"/>
        <dbReference type="ChEBI" id="CHEBI:15378"/>
        <dbReference type="ChEBI" id="CHEBI:57955"/>
        <dbReference type="ChEBI" id="CHEBI:58759"/>
        <dbReference type="EC" id="3.1.1.31"/>
    </reaction>
</comment>
<keyword evidence="7 9" id="KW-0378">Hydrolase</keyword>
<comment type="caution">
    <text evidence="9">The sequence shown here is derived from an EMBL/GenBank/DDBJ whole genome shotgun (WGS) entry which is preliminary data.</text>
</comment>
<evidence type="ECO:0000313" key="9">
    <source>
        <dbReference type="EMBL" id="MVN22315.1"/>
    </source>
</evidence>
<comment type="function">
    <text evidence="2 7">Hydrolysis of 6-phosphogluconolactone to 6-phosphogluconate.</text>
</comment>
<proteinExistence type="inferred from homology"/>
<dbReference type="GO" id="GO:0006098">
    <property type="term" value="P:pentose-phosphate shunt"/>
    <property type="evidence" value="ECO:0007669"/>
    <property type="project" value="UniProtKB-UniPathway"/>
</dbReference>
<dbReference type="RefSeq" id="WP_157567443.1">
    <property type="nucleotide sequence ID" value="NZ_WPIK01000010.1"/>
</dbReference>
<feature type="domain" description="Glucosamine/galactosamine-6-phosphate isomerase" evidence="8">
    <location>
        <begin position="11"/>
        <end position="232"/>
    </location>
</feature>
<name>A0A7K1SYB7_9SPHI</name>
<evidence type="ECO:0000256" key="1">
    <source>
        <dbReference type="ARBA" id="ARBA00000832"/>
    </source>
</evidence>
<evidence type="ECO:0000256" key="7">
    <source>
        <dbReference type="RuleBase" id="RU365095"/>
    </source>
</evidence>
<dbReference type="Gene3D" id="3.40.50.1360">
    <property type="match status" value="1"/>
</dbReference>
<evidence type="ECO:0000256" key="5">
    <source>
        <dbReference type="ARBA" id="ARBA00013198"/>
    </source>
</evidence>
<evidence type="ECO:0000256" key="2">
    <source>
        <dbReference type="ARBA" id="ARBA00002681"/>
    </source>
</evidence>
<dbReference type="SUPFAM" id="SSF100950">
    <property type="entry name" value="NagB/RpiA/CoA transferase-like"/>
    <property type="match status" value="1"/>
</dbReference>
<dbReference type="GO" id="GO:0005975">
    <property type="term" value="P:carbohydrate metabolic process"/>
    <property type="evidence" value="ECO:0007669"/>
    <property type="project" value="UniProtKB-UniRule"/>
</dbReference>
<evidence type="ECO:0000313" key="10">
    <source>
        <dbReference type="Proteomes" id="UP000462014"/>
    </source>
</evidence>
<dbReference type="InterPro" id="IPR037171">
    <property type="entry name" value="NagB/RpiA_transferase-like"/>
</dbReference>
<comment type="similarity">
    <text evidence="4 7">Belongs to the glucosamine/galactosamine-6-phosphate isomerase family. 6-phosphogluconolactonase subfamily.</text>
</comment>
<evidence type="ECO:0000256" key="4">
    <source>
        <dbReference type="ARBA" id="ARBA00010662"/>
    </source>
</evidence>
<dbReference type="InterPro" id="IPR039104">
    <property type="entry name" value="6PGL"/>
</dbReference>
<dbReference type="UniPathway" id="UPA00115">
    <property type="reaction ID" value="UER00409"/>
</dbReference>
<evidence type="ECO:0000256" key="3">
    <source>
        <dbReference type="ARBA" id="ARBA00004961"/>
    </source>
</evidence>
<reference evidence="9 10" key="1">
    <citation type="submission" date="2019-12" db="EMBL/GenBank/DDBJ databases">
        <title>Mucilaginibacter sp. HMF7410 genome sequencing and assembly.</title>
        <authorList>
            <person name="Kang H."/>
            <person name="Cha I."/>
            <person name="Kim H."/>
            <person name="Joh K."/>
        </authorList>
    </citation>
    <scope>NUCLEOTIDE SEQUENCE [LARGE SCALE GENOMIC DNA]</scope>
    <source>
        <strain evidence="9 10">HMF7410</strain>
    </source>
</reference>
<comment type="pathway">
    <text evidence="3 7">Carbohydrate degradation; pentose phosphate pathway; D-ribulose 5-phosphate from D-glucose 6-phosphate (oxidative stage): step 2/3.</text>
</comment>
<dbReference type="AlphaFoldDB" id="A0A7K1SYB7"/>
<dbReference type="EC" id="3.1.1.31" evidence="5 7"/>
<dbReference type="PANTHER" id="PTHR11054:SF0">
    <property type="entry name" value="6-PHOSPHOGLUCONOLACTONASE"/>
    <property type="match status" value="1"/>
</dbReference>
<organism evidence="9 10">
    <name type="scientific">Mucilaginibacter arboris</name>
    <dbReference type="NCBI Taxonomy" id="2682090"/>
    <lineage>
        <taxon>Bacteria</taxon>
        <taxon>Pseudomonadati</taxon>
        <taxon>Bacteroidota</taxon>
        <taxon>Sphingobacteriia</taxon>
        <taxon>Sphingobacteriales</taxon>
        <taxon>Sphingobacteriaceae</taxon>
        <taxon>Mucilaginibacter</taxon>
    </lineage>
</organism>
<dbReference type="CDD" id="cd01400">
    <property type="entry name" value="6PGL"/>
    <property type="match status" value="1"/>
</dbReference>
<dbReference type="InterPro" id="IPR005900">
    <property type="entry name" value="6-phosphogluconolactonase_DevB"/>
</dbReference>
<dbReference type="EMBL" id="WPIK01000010">
    <property type="protein sequence ID" value="MVN22315.1"/>
    <property type="molecule type" value="Genomic_DNA"/>
</dbReference>
<dbReference type="Pfam" id="PF01182">
    <property type="entry name" value="Glucosamine_iso"/>
    <property type="match status" value="1"/>
</dbReference>
<accession>A0A7K1SYB7</accession>
<gene>
    <name evidence="7 9" type="primary">pgl</name>
    <name evidence="9" type="ORF">GO621_12300</name>
</gene>
<dbReference type="Proteomes" id="UP000462014">
    <property type="component" value="Unassembled WGS sequence"/>
</dbReference>
<dbReference type="PANTHER" id="PTHR11054">
    <property type="entry name" value="6-PHOSPHOGLUCONOLACTONASE"/>
    <property type="match status" value="1"/>
</dbReference>
<protein>
    <recommendedName>
        <fullName evidence="6 7">6-phosphogluconolactonase</fullName>
        <shortName evidence="7">6PGL</shortName>
        <ecNumber evidence="5 7">3.1.1.31</ecNumber>
    </recommendedName>
</protein>
<dbReference type="NCBIfam" id="TIGR01198">
    <property type="entry name" value="pgl"/>
    <property type="match status" value="1"/>
</dbReference>
<keyword evidence="10" id="KW-1185">Reference proteome</keyword>
<dbReference type="GO" id="GO:0017057">
    <property type="term" value="F:6-phosphogluconolactonase activity"/>
    <property type="evidence" value="ECO:0007669"/>
    <property type="project" value="UniProtKB-UniRule"/>
</dbReference>
<dbReference type="InterPro" id="IPR006148">
    <property type="entry name" value="Glc/Gal-6P_isomerase"/>
</dbReference>
<sequence length="246" mass="27420">MQNVKLNIFPTEDEVLINMAAYFIETAKKAISANGMFNVSLSGGSSPKKLYEMLASSDYKEKVVWENVYFFFGDERNVPADHPDSNFLMAKKALFDPLQIPASQIIPVNTSLPPEQAAEAYALAVYTHFKPYNVKFDLILLGLGDNSHTASLFPHTSILEDQESTVKAVFLEDQQVYRISMTAPMINDAHHIAFLVYGKGKAEAVHHVLEDDTDIEEYPAQLIQPEQGAVQWFMDEAAASLLSKKG</sequence>